<dbReference type="CDD" id="cd00075">
    <property type="entry name" value="HATPase"/>
    <property type="match status" value="1"/>
</dbReference>
<dbReference type="PRINTS" id="PR00344">
    <property type="entry name" value="BCTRLSENSOR"/>
</dbReference>
<dbReference type="OrthoDB" id="8554694at2"/>
<comment type="subcellular location">
    <subcellularLocation>
        <location evidence="2">Membrane</location>
        <topology evidence="2">Multi-pass membrane protein</topology>
    </subcellularLocation>
</comment>
<dbReference type="AlphaFoldDB" id="A0A5B8RXP3"/>
<protein>
    <recommendedName>
        <fullName evidence="3">histidine kinase</fullName>
        <ecNumber evidence="3">2.7.13.3</ecNumber>
    </recommendedName>
</protein>
<dbReference type="InterPro" id="IPR003661">
    <property type="entry name" value="HisK_dim/P_dom"/>
</dbReference>
<evidence type="ECO:0000256" key="5">
    <source>
        <dbReference type="ARBA" id="ARBA00022679"/>
    </source>
</evidence>
<organism evidence="16 17">
    <name type="scientific">Comamonas flocculans</name>
    <dbReference type="NCBI Taxonomy" id="2597701"/>
    <lineage>
        <taxon>Bacteria</taxon>
        <taxon>Pseudomonadati</taxon>
        <taxon>Pseudomonadota</taxon>
        <taxon>Betaproteobacteria</taxon>
        <taxon>Burkholderiales</taxon>
        <taxon>Comamonadaceae</taxon>
        <taxon>Comamonas</taxon>
    </lineage>
</organism>
<evidence type="ECO:0000256" key="2">
    <source>
        <dbReference type="ARBA" id="ARBA00004141"/>
    </source>
</evidence>
<evidence type="ECO:0000256" key="3">
    <source>
        <dbReference type="ARBA" id="ARBA00012438"/>
    </source>
</evidence>
<keyword evidence="9" id="KW-0067">ATP-binding</keyword>
<keyword evidence="6 13" id="KW-0812">Transmembrane</keyword>
<dbReference type="PROSITE" id="PS50109">
    <property type="entry name" value="HIS_KIN"/>
    <property type="match status" value="1"/>
</dbReference>
<keyword evidence="11" id="KW-0902">Two-component regulatory system</keyword>
<dbReference type="InterPro" id="IPR003594">
    <property type="entry name" value="HATPase_dom"/>
</dbReference>
<sequence length="443" mass="47955">MSPRWRLPQSLRLRLLIVLIAAIAVTAGVQGLFAYKTALGEADALFDYHMQQTAFALRAGLPADAKGMGRPRPEYANNEFIVQVWTNEGLRIFESALGDLLPQRAVLGFQDVRAHGRSYRVFSLQTRSQVIQVAQDLAVRRKMARGLAWRSLLPLAVMAPLLALAVWWLLGRLFVPVERVRSQVARRQPQDLSALHAADLPAEVQPLVDELNALFERVRRAFAAQQDFVADAAHELRSPLAALKLQAQGLRRAGDAPTRERAVARLEAGIDRAARLLEQLLVLARQEAAAGAMAPVDLLQVARLALADVAASAQARGIDAGLAQPAPAACPVQGVAEELRLLLRNLLDNAIKYTPEGGRVDVVLACDGAAVQLRVEDSGPGIPEAERERVLGRFYRSPHSAPQAPGSGLGLAIVQAVAQRHGARLRLGRSERLGGLCVCLAFA</sequence>
<dbReference type="InterPro" id="IPR005467">
    <property type="entry name" value="His_kinase_dom"/>
</dbReference>
<evidence type="ECO:0000259" key="15">
    <source>
        <dbReference type="PROSITE" id="PS50885"/>
    </source>
</evidence>
<dbReference type="PANTHER" id="PTHR45436:SF14">
    <property type="entry name" value="SENSOR PROTEIN QSEC"/>
    <property type="match status" value="1"/>
</dbReference>
<comment type="catalytic activity">
    <reaction evidence="1">
        <text>ATP + protein L-histidine = ADP + protein N-phospho-L-histidine.</text>
        <dbReference type="EC" id="2.7.13.3"/>
    </reaction>
</comment>
<evidence type="ECO:0000256" key="12">
    <source>
        <dbReference type="ARBA" id="ARBA00023136"/>
    </source>
</evidence>
<evidence type="ECO:0000313" key="17">
    <source>
        <dbReference type="Proteomes" id="UP000321199"/>
    </source>
</evidence>
<dbReference type="Gene3D" id="3.30.565.10">
    <property type="entry name" value="Histidine kinase-like ATPase, C-terminal domain"/>
    <property type="match status" value="1"/>
</dbReference>
<keyword evidence="17" id="KW-1185">Reference proteome</keyword>
<dbReference type="GO" id="GO:0005524">
    <property type="term" value="F:ATP binding"/>
    <property type="evidence" value="ECO:0007669"/>
    <property type="project" value="UniProtKB-KW"/>
</dbReference>
<dbReference type="Proteomes" id="UP000321199">
    <property type="component" value="Chromosome"/>
</dbReference>
<proteinExistence type="predicted"/>
<name>A0A5B8RXP3_9BURK</name>
<dbReference type="PROSITE" id="PS50885">
    <property type="entry name" value="HAMP"/>
    <property type="match status" value="1"/>
</dbReference>
<dbReference type="InterPro" id="IPR036890">
    <property type="entry name" value="HATPase_C_sf"/>
</dbReference>
<keyword evidence="12 13" id="KW-0472">Membrane</keyword>
<dbReference type="SUPFAM" id="SSF55874">
    <property type="entry name" value="ATPase domain of HSP90 chaperone/DNA topoisomerase II/histidine kinase"/>
    <property type="match status" value="1"/>
</dbReference>
<evidence type="ECO:0000256" key="9">
    <source>
        <dbReference type="ARBA" id="ARBA00022840"/>
    </source>
</evidence>
<dbReference type="InterPro" id="IPR003660">
    <property type="entry name" value="HAMP_dom"/>
</dbReference>
<evidence type="ECO:0000313" key="16">
    <source>
        <dbReference type="EMBL" id="QEA13408.1"/>
    </source>
</evidence>
<dbReference type="GO" id="GO:0000155">
    <property type="term" value="F:phosphorelay sensor kinase activity"/>
    <property type="evidence" value="ECO:0007669"/>
    <property type="project" value="InterPro"/>
</dbReference>
<accession>A0A5B8RXP3</accession>
<evidence type="ECO:0000256" key="4">
    <source>
        <dbReference type="ARBA" id="ARBA00022553"/>
    </source>
</evidence>
<dbReference type="EMBL" id="CP042344">
    <property type="protein sequence ID" value="QEA13408.1"/>
    <property type="molecule type" value="Genomic_DNA"/>
</dbReference>
<dbReference type="InterPro" id="IPR004358">
    <property type="entry name" value="Sig_transdc_His_kin-like_C"/>
</dbReference>
<dbReference type="InterPro" id="IPR050428">
    <property type="entry name" value="TCS_sensor_his_kinase"/>
</dbReference>
<feature type="domain" description="HAMP" evidence="15">
    <location>
        <begin position="171"/>
        <end position="223"/>
    </location>
</feature>
<evidence type="ECO:0000256" key="8">
    <source>
        <dbReference type="ARBA" id="ARBA00022777"/>
    </source>
</evidence>
<dbReference type="Gene3D" id="1.10.287.130">
    <property type="match status" value="1"/>
</dbReference>
<feature type="domain" description="Histidine kinase" evidence="14">
    <location>
        <begin position="231"/>
        <end position="443"/>
    </location>
</feature>
<dbReference type="InterPro" id="IPR036097">
    <property type="entry name" value="HisK_dim/P_sf"/>
</dbReference>
<evidence type="ECO:0000256" key="1">
    <source>
        <dbReference type="ARBA" id="ARBA00000085"/>
    </source>
</evidence>
<dbReference type="Pfam" id="PF02518">
    <property type="entry name" value="HATPase_c"/>
    <property type="match status" value="1"/>
</dbReference>
<dbReference type="SUPFAM" id="SSF47384">
    <property type="entry name" value="Homodimeric domain of signal transducing histidine kinase"/>
    <property type="match status" value="1"/>
</dbReference>
<dbReference type="EC" id="2.7.13.3" evidence="3"/>
<dbReference type="GO" id="GO:0005886">
    <property type="term" value="C:plasma membrane"/>
    <property type="evidence" value="ECO:0007669"/>
    <property type="project" value="TreeGrafter"/>
</dbReference>
<evidence type="ECO:0000256" key="7">
    <source>
        <dbReference type="ARBA" id="ARBA00022741"/>
    </source>
</evidence>
<dbReference type="SMART" id="SM00387">
    <property type="entry name" value="HATPase_c"/>
    <property type="match status" value="1"/>
</dbReference>
<evidence type="ECO:0000259" key="14">
    <source>
        <dbReference type="PROSITE" id="PS50109"/>
    </source>
</evidence>
<dbReference type="SMART" id="SM00388">
    <property type="entry name" value="HisKA"/>
    <property type="match status" value="1"/>
</dbReference>
<evidence type="ECO:0000256" key="10">
    <source>
        <dbReference type="ARBA" id="ARBA00022989"/>
    </source>
</evidence>
<gene>
    <name evidence="16" type="ORF">FOZ74_10410</name>
</gene>
<feature type="transmembrane region" description="Helical" evidence="13">
    <location>
        <begin position="147"/>
        <end position="170"/>
    </location>
</feature>
<keyword evidence="7" id="KW-0547">Nucleotide-binding</keyword>
<keyword evidence="5" id="KW-0808">Transferase</keyword>
<dbReference type="PANTHER" id="PTHR45436">
    <property type="entry name" value="SENSOR HISTIDINE KINASE YKOH"/>
    <property type="match status" value="1"/>
</dbReference>
<evidence type="ECO:0000256" key="6">
    <source>
        <dbReference type="ARBA" id="ARBA00022692"/>
    </source>
</evidence>
<keyword evidence="8 16" id="KW-0418">Kinase</keyword>
<dbReference type="CDD" id="cd00082">
    <property type="entry name" value="HisKA"/>
    <property type="match status" value="1"/>
</dbReference>
<reference evidence="16 17" key="1">
    <citation type="submission" date="2019-07" db="EMBL/GenBank/DDBJ databases">
        <title>Complete genome sequence of Comamonas sp. NLF 7-7 isolated from livestock.</title>
        <authorList>
            <person name="Kim D.H."/>
            <person name="Kim J.G."/>
        </authorList>
    </citation>
    <scope>NUCLEOTIDE SEQUENCE [LARGE SCALE GENOMIC DNA]</scope>
    <source>
        <strain evidence="16 17">NLF 7-7</strain>
    </source>
</reference>
<keyword evidence="10 13" id="KW-1133">Transmembrane helix</keyword>
<dbReference type="RefSeq" id="WP_146913000.1">
    <property type="nucleotide sequence ID" value="NZ_CP042344.1"/>
</dbReference>
<dbReference type="KEGG" id="cof:FOZ74_10410"/>
<keyword evidence="4" id="KW-0597">Phosphoprotein</keyword>
<dbReference type="Pfam" id="PF00512">
    <property type="entry name" value="HisKA"/>
    <property type="match status" value="1"/>
</dbReference>
<evidence type="ECO:0000256" key="11">
    <source>
        <dbReference type="ARBA" id="ARBA00023012"/>
    </source>
</evidence>
<evidence type="ECO:0000256" key="13">
    <source>
        <dbReference type="SAM" id="Phobius"/>
    </source>
</evidence>